<evidence type="ECO:0000313" key="3">
    <source>
        <dbReference type="Proteomes" id="UP001346869"/>
    </source>
</evidence>
<organism evidence="2 3">
    <name type="scientific">Eleginops maclovinus</name>
    <name type="common">Patagonian blennie</name>
    <name type="synonym">Eleginus maclovinus</name>
    <dbReference type="NCBI Taxonomy" id="56733"/>
    <lineage>
        <taxon>Eukaryota</taxon>
        <taxon>Metazoa</taxon>
        <taxon>Chordata</taxon>
        <taxon>Craniata</taxon>
        <taxon>Vertebrata</taxon>
        <taxon>Euteleostomi</taxon>
        <taxon>Actinopterygii</taxon>
        <taxon>Neopterygii</taxon>
        <taxon>Teleostei</taxon>
        <taxon>Neoteleostei</taxon>
        <taxon>Acanthomorphata</taxon>
        <taxon>Eupercaria</taxon>
        <taxon>Perciformes</taxon>
        <taxon>Notothenioidei</taxon>
        <taxon>Eleginopidae</taxon>
        <taxon>Eleginops</taxon>
    </lineage>
</organism>
<keyword evidence="3" id="KW-1185">Reference proteome</keyword>
<dbReference type="EMBL" id="JAUZQC010000023">
    <property type="protein sequence ID" value="KAK5849614.1"/>
    <property type="molecule type" value="Genomic_DNA"/>
</dbReference>
<sequence>MAMLSSCRVVLLTLKLVARCGATPNCAPPLSPAPDSPATTKPVEKISWTQRRLAGTLKPGDKPQIYSDSQSRNHHPLQGLRAFLGTLLDASNICMFLKQAPTGSLLQCIQTTAVHIHLRPCSVEGL</sequence>
<dbReference type="AlphaFoldDB" id="A0AAN8AB90"/>
<comment type="caution">
    <text evidence="2">The sequence shown here is derived from an EMBL/GenBank/DDBJ whole genome shotgun (WGS) entry which is preliminary data.</text>
</comment>
<protein>
    <submittedName>
        <fullName evidence="2">Uncharacterized protein</fullName>
    </submittedName>
</protein>
<evidence type="ECO:0000313" key="2">
    <source>
        <dbReference type="EMBL" id="KAK5849614.1"/>
    </source>
</evidence>
<name>A0AAN8AB90_ELEMC</name>
<proteinExistence type="predicted"/>
<feature type="chain" id="PRO_5042944349" evidence="1">
    <location>
        <begin position="23"/>
        <end position="126"/>
    </location>
</feature>
<reference evidence="2 3" key="2">
    <citation type="journal article" date="2023" name="Mol. Biol. Evol.">
        <title>Genomics of Secondarily Temperate Adaptation in the Only Non-Antarctic Icefish.</title>
        <authorList>
            <person name="Rivera-Colon A.G."/>
            <person name="Rayamajhi N."/>
            <person name="Minhas B.F."/>
            <person name="Madrigal G."/>
            <person name="Bilyk K.T."/>
            <person name="Yoon V."/>
            <person name="Hune M."/>
            <person name="Gregory S."/>
            <person name="Cheng C.H.C."/>
            <person name="Catchen J.M."/>
        </authorList>
    </citation>
    <scope>NUCLEOTIDE SEQUENCE [LARGE SCALE GENOMIC DNA]</scope>
    <source>
        <strain evidence="2">JMC-PN-2008</strain>
    </source>
</reference>
<feature type="signal peptide" evidence="1">
    <location>
        <begin position="1"/>
        <end position="22"/>
    </location>
</feature>
<accession>A0AAN8AB90</accession>
<evidence type="ECO:0000256" key="1">
    <source>
        <dbReference type="SAM" id="SignalP"/>
    </source>
</evidence>
<gene>
    <name evidence="2" type="ORF">PBY51_013935</name>
</gene>
<dbReference type="Proteomes" id="UP001346869">
    <property type="component" value="Unassembled WGS sequence"/>
</dbReference>
<reference evidence="2 3" key="1">
    <citation type="journal article" date="2023" name="Genes (Basel)">
        <title>Chromosome-Level Genome Assembly and Circadian Gene Repertoire of the Patagonia Blennie Eleginops maclovinus-The Closest Ancestral Proxy of Antarctic Cryonotothenioids.</title>
        <authorList>
            <person name="Cheng C.C."/>
            <person name="Rivera-Colon A.G."/>
            <person name="Minhas B.F."/>
            <person name="Wilson L."/>
            <person name="Rayamajhi N."/>
            <person name="Vargas-Chacoff L."/>
            <person name="Catchen J.M."/>
        </authorList>
    </citation>
    <scope>NUCLEOTIDE SEQUENCE [LARGE SCALE GENOMIC DNA]</scope>
    <source>
        <strain evidence="2">JMC-PN-2008</strain>
    </source>
</reference>
<keyword evidence="1" id="KW-0732">Signal</keyword>